<dbReference type="InterPro" id="IPR016024">
    <property type="entry name" value="ARM-type_fold"/>
</dbReference>
<dbReference type="SUPFAM" id="SSF51206">
    <property type="entry name" value="cAMP-binding domain-like"/>
    <property type="match status" value="1"/>
</dbReference>
<feature type="transmembrane region" description="Helical" evidence="1">
    <location>
        <begin position="147"/>
        <end position="166"/>
    </location>
</feature>
<evidence type="ECO:0000313" key="4">
    <source>
        <dbReference type="Proteomes" id="UP000595197"/>
    </source>
</evidence>
<feature type="transmembrane region" description="Helical" evidence="1">
    <location>
        <begin position="21"/>
        <end position="46"/>
    </location>
</feature>
<dbReference type="SUPFAM" id="SSF48371">
    <property type="entry name" value="ARM repeat"/>
    <property type="match status" value="1"/>
</dbReference>
<sequence>MSKPPTPVSSLLRRYIGVPASVVELAVLGALASGGILVLTTSSAALFLTKEGSDAMPVFYILLAVVSIPLASTVSAVLSRWLTLQVSAALCLASALTGVALWATVAAEVPGATHAAYIAAYSLEILYDTLFWLLASEYLTTLDMKRHAAQLAMAFGAGGVGGGLIASALSQFVATQTLLLVSAVLFGLALLQCLRIGRRLERLGDGEDDEDEGGMLDALRSLAGTVVSFPLIPAIAVGILLMSTLFCLQDYLAMVVYAEAYQDEDALAGFLALVYSAQQAAELIILALFGRLVLERGSPLLRNLIFPATTLLSLAGLFLAWGLPAAVVMHMNANAMSNAIFEPVKTLNYAAIPYRVLGQVRILVEGAVYPAGIALSGIGLLWLQGWADPRTILLATIVIAVVFAGVCASIGLGFLPSLLKSLRRRAAGPLDSRRRAGMHRFSRSDILALHAHPDPQVRRHAEELARKFAPDLVLGGGAGRPAQAPASWGAVVAIDSLRNIQGLARMLEQGSAEARQNAAEALGRCGDAAIPEILPRLVSRRPEVANAAVLALGAIGTRRARRILRDHLAPLYRQAHHNLHGLAAVAGLFDPSQSMVDVMAAAIRASNRRIIWRVLMVKAALGNKRDIRLLYSLAHSSDARVRADAIEALSSLPTGRFIRPVLALLEAGADDAPLASGAPQAARSPTQAVGAVMKAASADRWTRLLAARLLDEAAVPDAGENAMLDLILFLKTLPLFQALTLEEVGFLAERAETETPSAGTSLFEAGEPIRHLSVIRAGTAELRIDGVPVDRIGAGAAFGETAFLEGASHPLSGVAATDMVVLRFHRALIADLVAEHPMALPPLLADWQRRLARLYGRLAEQAAPAPARNGAKLQLIHRTDIQAAATATATDVHAAARQGSPDECA</sequence>
<feature type="transmembrane region" description="Helical" evidence="1">
    <location>
        <begin position="301"/>
        <end position="323"/>
    </location>
</feature>
<dbReference type="InterPro" id="IPR004155">
    <property type="entry name" value="PBS_lyase_HEAT"/>
</dbReference>
<dbReference type="Proteomes" id="UP000595197">
    <property type="component" value="Chromosome"/>
</dbReference>
<gene>
    <name evidence="3" type="ORF">IGS68_04500</name>
</gene>
<feature type="transmembrane region" description="Helical" evidence="1">
    <location>
        <begin position="86"/>
        <end position="103"/>
    </location>
</feature>
<dbReference type="InterPro" id="IPR018490">
    <property type="entry name" value="cNMP-bd_dom_sf"/>
</dbReference>
<name>A0ABX7B822_9PROT</name>
<dbReference type="CDD" id="cd00038">
    <property type="entry name" value="CAP_ED"/>
    <property type="match status" value="1"/>
</dbReference>
<feature type="transmembrane region" description="Helical" evidence="1">
    <location>
        <begin position="266"/>
        <end position="289"/>
    </location>
</feature>
<dbReference type="SMART" id="SM00100">
    <property type="entry name" value="cNMP"/>
    <property type="match status" value="1"/>
</dbReference>
<accession>A0ABX7B822</accession>
<dbReference type="Pfam" id="PF00027">
    <property type="entry name" value="cNMP_binding"/>
    <property type="match status" value="1"/>
</dbReference>
<evidence type="ECO:0000313" key="3">
    <source>
        <dbReference type="EMBL" id="QQP90519.1"/>
    </source>
</evidence>
<proteinExistence type="predicted"/>
<reference evidence="3" key="1">
    <citation type="submission" date="2021-02" db="EMBL/GenBank/DDBJ databases">
        <title>Skermanella TT6 skin isolate.</title>
        <authorList>
            <person name="Lee K."/>
            <person name="Ganzorig M."/>
        </authorList>
    </citation>
    <scope>NUCLEOTIDE SEQUENCE</scope>
    <source>
        <strain evidence="3">TT6</strain>
    </source>
</reference>
<dbReference type="InterPro" id="IPR011989">
    <property type="entry name" value="ARM-like"/>
</dbReference>
<feature type="transmembrane region" description="Helical" evidence="1">
    <location>
        <begin position="392"/>
        <end position="415"/>
    </location>
</feature>
<feature type="transmembrane region" description="Helical" evidence="1">
    <location>
        <begin position="222"/>
        <end position="246"/>
    </location>
</feature>
<dbReference type="InterPro" id="IPR000595">
    <property type="entry name" value="cNMP-bd_dom"/>
</dbReference>
<keyword evidence="4" id="KW-1185">Reference proteome</keyword>
<feature type="transmembrane region" description="Helical" evidence="1">
    <location>
        <begin position="172"/>
        <end position="194"/>
    </location>
</feature>
<evidence type="ECO:0000259" key="2">
    <source>
        <dbReference type="PROSITE" id="PS50042"/>
    </source>
</evidence>
<dbReference type="Pfam" id="PF13646">
    <property type="entry name" value="HEAT_2"/>
    <property type="match status" value="1"/>
</dbReference>
<dbReference type="EMBL" id="CP067420">
    <property type="protein sequence ID" value="QQP90519.1"/>
    <property type="molecule type" value="Genomic_DNA"/>
</dbReference>
<dbReference type="Gene3D" id="1.25.10.10">
    <property type="entry name" value="Leucine-rich Repeat Variant"/>
    <property type="match status" value="1"/>
</dbReference>
<dbReference type="RefSeq" id="WP_201077663.1">
    <property type="nucleotide sequence ID" value="NZ_CP067420.1"/>
</dbReference>
<feature type="transmembrane region" description="Helical" evidence="1">
    <location>
        <begin position="58"/>
        <end position="79"/>
    </location>
</feature>
<dbReference type="InterPro" id="IPR036259">
    <property type="entry name" value="MFS_trans_sf"/>
</dbReference>
<dbReference type="InterPro" id="IPR014710">
    <property type="entry name" value="RmlC-like_jellyroll"/>
</dbReference>
<keyword evidence="1" id="KW-0812">Transmembrane</keyword>
<keyword evidence="1" id="KW-1133">Transmembrane helix</keyword>
<keyword evidence="1" id="KW-0472">Membrane</keyword>
<dbReference type="SMART" id="SM00567">
    <property type="entry name" value="EZ_HEAT"/>
    <property type="match status" value="3"/>
</dbReference>
<feature type="domain" description="Cyclic nucleotide-binding" evidence="2">
    <location>
        <begin position="735"/>
        <end position="850"/>
    </location>
</feature>
<dbReference type="SUPFAM" id="SSF103473">
    <property type="entry name" value="MFS general substrate transporter"/>
    <property type="match status" value="1"/>
</dbReference>
<evidence type="ECO:0000256" key="1">
    <source>
        <dbReference type="SAM" id="Phobius"/>
    </source>
</evidence>
<dbReference type="Gene3D" id="2.60.120.10">
    <property type="entry name" value="Jelly Rolls"/>
    <property type="match status" value="1"/>
</dbReference>
<protein>
    <submittedName>
        <fullName evidence="3">HEAT repeat domain-containing protein</fullName>
    </submittedName>
</protein>
<dbReference type="PROSITE" id="PS50042">
    <property type="entry name" value="CNMP_BINDING_3"/>
    <property type="match status" value="1"/>
</dbReference>
<feature type="transmembrane region" description="Helical" evidence="1">
    <location>
        <begin position="115"/>
        <end position="135"/>
    </location>
</feature>
<organism evidence="3 4">
    <name type="scientific">Skermanella cutis</name>
    <dbReference type="NCBI Taxonomy" id="2775420"/>
    <lineage>
        <taxon>Bacteria</taxon>
        <taxon>Pseudomonadati</taxon>
        <taxon>Pseudomonadota</taxon>
        <taxon>Alphaproteobacteria</taxon>
        <taxon>Rhodospirillales</taxon>
        <taxon>Azospirillaceae</taxon>
        <taxon>Skermanella</taxon>
    </lineage>
</organism>